<dbReference type="AlphaFoldDB" id="A0A6M6DYZ5"/>
<feature type="transmembrane region" description="Helical" evidence="1">
    <location>
        <begin position="85"/>
        <end position="106"/>
    </location>
</feature>
<feature type="transmembrane region" description="Helical" evidence="1">
    <location>
        <begin position="29"/>
        <end position="50"/>
    </location>
</feature>
<dbReference type="Proteomes" id="UP000501076">
    <property type="component" value="Plasmid pFDU301A"/>
</dbReference>
<keyword evidence="1" id="KW-0812">Transmembrane</keyword>
<gene>
    <name evidence="2" type="ORF">FDZ14_28985</name>
</gene>
<evidence type="ECO:0000313" key="2">
    <source>
        <dbReference type="EMBL" id="QJX80133.1"/>
    </source>
</evidence>
<keyword evidence="1" id="KW-1133">Transmembrane helix</keyword>
<reference evidence="2 3" key="1">
    <citation type="submission" date="2019-10" db="EMBL/GenBank/DDBJ databases">
        <title>Complete genome sequences for adaption low water activity.</title>
        <authorList>
            <person name="Zhao L."/>
            <person name="Zhong J."/>
        </authorList>
    </citation>
    <scope>NUCLEOTIDE SEQUENCE [LARGE SCALE GENOMIC DNA]</scope>
    <source>
        <strain evidence="2 3">FDU301</strain>
        <plasmid evidence="3">pfdu301a</plasmid>
    </source>
</reference>
<evidence type="ECO:0000256" key="1">
    <source>
        <dbReference type="SAM" id="Phobius"/>
    </source>
</evidence>
<proteinExistence type="predicted"/>
<dbReference type="Pfam" id="PF17247">
    <property type="entry name" value="DUF5316"/>
    <property type="match status" value="1"/>
</dbReference>
<dbReference type="InterPro" id="IPR035167">
    <property type="entry name" value="DUF5316"/>
</dbReference>
<geneLocation type="plasmid" evidence="3">
    <name>pfdu301a</name>
</geneLocation>
<keyword evidence="1" id="KW-0472">Membrane</keyword>
<name>A0A6M6DYZ5_PRIMG</name>
<accession>A0A6M6DYZ5</accession>
<protein>
    <submittedName>
        <fullName evidence="2">Uncharacterized protein</fullName>
    </submittedName>
</protein>
<keyword evidence="2" id="KW-0614">Plasmid</keyword>
<dbReference type="EMBL" id="CP045273">
    <property type="protein sequence ID" value="QJX80133.1"/>
    <property type="molecule type" value="Genomic_DNA"/>
</dbReference>
<evidence type="ECO:0000313" key="3">
    <source>
        <dbReference type="Proteomes" id="UP000501076"/>
    </source>
</evidence>
<sequence length="108" mass="11686">MKYLLYGIGLATLGIIATFILWGSFERAYLLTGSIGLVCIGCSVIASGSLSSFGSLGSEDRINEERMRANFAADTPETRDFRFKASINTLLLSLPCFAVAVILYFVTS</sequence>
<feature type="transmembrane region" description="Helical" evidence="1">
    <location>
        <begin position="6"/>
        <end position="22"/>
    </location>
</feature>
<dbReference type="RefSeq" id="WP_171778114.1">
    <property type="nucleotide sequence ID" value="NZ_CP045273.1"/>
</dbReference>
<organism evidence="2 3">
    <name type="scientific">Priestia megaterium</name>
    <name type="common">Bacillus megaterium</name>
    <dbReference type="NCBI Taxonomy" id="1404"/>
    <lineage>
        <taxon>Bacteria</taxon>
        <taxon>Bacillati</taxon>
        <taxon>Bacillota</taxon>
        <taxon>Bacilli</taxon>
        <taxon>Bacillales</taxon>
        <taxon>Bacillaceae</taxon>
        <taxon>Priestia</taxon>
    </lineage>
</organism>